<dbReference type="EMBL" id="JAPFFF010000019">
    <property type="protein sequence ID" value="KAK8858222.1"/>
    <property type="molecule type" value="Genomic_DNA"/>
</dbReference>
<reference evidence="3 5" key="1">
    <citation type="submission" date="2024-04" db="EMBL/GenBank/DDBJ databases">
        <title>Tritrichomonas musculus Genome.</title>
        <authorList>
            <person name="Alves-Ferreira E."/>
            <person name="Grigg M."/>
            <person name="Lorenzi H."/>
            <person name="Galac M."/>
        </authorList>
    </citation>
    <scope>NUCLEOTIDE SEQUENCE [LARGE SCALE GENOMIC DNA]</scope>
    <source>
        <strain evidence="3 5">EAF2021</strain>
    </source>
</reference>
<comment type="caution">
    <text evidence="3">The sequence shown here is derived from an EMBL/GenBank/DDBJ whole genome shotgun (WGS) entry which is preliminary data.</text>
</comment>
<organism evidence="3 5">
    <name type="scientific">Tritrichomonas musculus</name>
    <dbReference type="NCBI Taxonomy" id="1915356"/>
    <lineage>
        <taxon>Eukaryota</taxon>
        <taxon>Metamonada</taxon>
        <taxon>Parabasalia</taxon>
        <taxon>Tritrichomonadida</taxon>
        <taxon>Tritrichomonadidae</taxon>
        <taxon>Tritrichomonas</taxon>
    </lineage>
</organism>
<dbReference type="EMBL" id="JAPFFF010000414">
    <property type="protein sequence ID" value="KAK8834413.1"/>
    <property type="molecule type" value="Genomic_DNA"/>
</dbReference>
<keyword evidence="5" id="KW-1185">Reference proteome</keyword>
<evidence type="ECO:0000259" key="2">
    <source>
        <dbReference type="Pfam" id="PF02197"/>
    </source>
</evidence>
<feature type="domain" description="RIIa" evidence="2">
    <location>
        <begin position="40"/>
        <end position="69"/>
    </location>
</feature>
<dbReference type="Pfam" id="PF02197">
    <property type="entry name" value="RIIa"/>
    <property type="match status" value="1"/>
</dbReference>
<evidence type="ECO:0000313" key="3">
    <source>
        <dbReference type="EMBL" id="KAK8834413.1"/>
    </source>
</evidence>
<sequence length="76" mass="8713">MSLPPKSGQPPPSNAAQVQRDQLDKLRIENERYMRDHPELNEAVQEFVYAVLKRKPDDVRAFAVDFFTKPIPDSSS</sequence>
<protein>
    <submittedName>
        <fullName evidence="3">RIIa domain-containing protein 1</fullName>
    </submittedName>
</protein>
<accession>A0ABR2GKG5</accession>
<dbReference type="Proteomes" id="UP001470230">
    <property type="component" value="Unassembled WGS sequence"/>
</dbReference>
<evidence type="ECO:0000313" key="5">
    <source>
        <dbReference type="Proteomes" id="UP001470230"/>
    </source>
</evidence>
<dbReference type="CDD" id="cd22971">
    <property type="entry name" value="DD_RIIAD1"/>
    <property type="match status" value="1"/>
</dbReference>
<proteinExistence type="predicted"/>
<name>A0ABR2GKG5_9EUKA</name>
<feature type="region of interest" description="Disordered" evidence="1">
    <location>
        <begin position="1"/>
        <end position="23"/>
    </location>
</feature>
<dbReference type="InterPro" id="IPR003117">
    <property type="entry name" value="cAMP_dep_PK_reg_su_I/II_a/b"/>
</dbReference>
<evidence type="ECO:0000313" key="4">
    <source>
        <dbReference type="EMBL" id="KAK8858222.1"/>
    </source>
</evidence>
<evidence type="ECO:0000256" key="1">
    <source>
        <dbReference type="SAM" id="MobiDB-lite"/>
    </source>
</evidence>
<dbReference type="SUPFAM" id="SSF47391">
    <property type="entry name" value="Dimerization-anchoring domain of cAMP-dependent PK regulatory subunit"/>
    <property type="match status" value="1"/>
</dbReference>
<dbReference type="Gene3D" id="1.20.890.10">
    <property type="entry name" value="cAMP-dependent protein kinase regulatory subunit, dimerization-anchoring domain"/>
    <property type="match status" value="1"/>
</dbReference>
<gene>
    <name evidence="4" type="ORF">M9Y10_013323</name>
    <name evidence="3" type="ORF">M9Y10_031224</name>
</gene>
<dbReference type="InterPro" id="IPR059162">
    <property type="entry name" value="RIIAD1"/>
</dbReference>